<dbReference type="InterPro" id="IPR036388">
    <property type="entry name" value="WH-like_DNA-bd_sf"/>
</dbReference>
<keyword evidence="2" id="KW-0805">Transcription regulation</keyword>
<evidence type="ECO:0000256" key="1">
    <source>
        <dbReference type="ARBA" id="ARBA00010641"/>
    </source>
</evidence>
<dbReference type="InterPro" id="IPR013324">
    <property type="entry name" value="RNA_pol_sigma_r3/r4-like"/>
</dbReference>
<evidence type="ECO:0000256" key="5">
    <source>
        <dbReference type="SAM" id="MobiDB-lite"/>
    </source>
</evidence>
<sequence>MFETGTSIYNPFQALKGKVKQMVAKLASVWKAVTDKEQQSDSLRHESTRDNVATLDRSHSGREEMNLQAERVLEQYGNSILRLAYSYLHNMMEAEDMVQDTIIRYMRSAPAFNSPSHEKAWLLRVAINLCKNKIRYNRIRQTSELDEGLIADGEQQLQFVWEAVQRLPEMYSEVMHLFYQEGYPTADIAEMIGKKETTVRSLLHRAREKLKQVLKEEYDFDE</sequence>
<dbReference type="RefSeq" id="WP_347322946.1">
    <property type="nucleotide sequence ID" value="NZ_JBCGUH010000001.1"/>
</dbReference>
<comment type="similarity">
    <text evidence="1">Belongs to the sigma-70 factor family. ECF subfamily.</text>
</comment>
<name>A0ABW4RPE5_9BACL</name>
<dbReference type="InterPro" id="IPR007627">
    <property type="entry name" value="RNA_pol_sigma70_r2"/>
</dbReference>
<comment type="caution">
    <text evidence="8">The sequence shown here is derived from an EMBL/GenBank/DDBJ whole genome shotgun (WGS) entry which is preliminary data.</text>
</comment>
<gene>
    <name evidence="8" type="ORF">ACFSC9_22280</name>
</gene>
<organism evidence="8 9">
    <name type="scientific">Paenibacillus wenxiniae</name>
    <dbReference type="NCBI Taxonomy" id="1636843"/>
    <lineage>
        <taxon>Bacteria</taxon>
        <taxon>Bacillati</taxon>
        <taxon>Bacillota</taxon>
        <taxon>Bacilli</taxon>
        <taxon>Bacillales</taxon>
        <taxon>Paenibacillaceae</taxon>
        <taxon>Paenibacillus</taxon>
    </lineage>
</organism>
<dbReference type="CDD" id="cd06171">
    <property type="entry name" value="Sigma70_r4"/>
    <property type="match status" value="1"/>
</dbReference>
<dbReference type="EMBL" id="JBHUEH010000032">
    <property type="protein sequence ID" value="MFD1888216.1"/>
    <property type="molecule type" value="Genomic_DNA"/>
</dbReference>
<evidence type="ECO:0000313" key="9">
    <source>
        <dbReference type="Proteomes" id="UP001597233"/>
    </source>
</evidence>
<dbReference type="Pfam" id="PF08281">
    <property type="entry name" value="Sigma70_r4_2"/>
    <property type="match status" value="1"/>
</dbReference>
<keyword evidence="4" id="KW-0804">Transcription</keyword>
<keyword evidence="9" id="KW-1185">Reference proteome</keyword>
<dbReference type="NCBIfam" id="TIGR02937">
    <property type="entry name" value="sigma70-ECF"/>
    <property type="match status" value="1"/>
</dbReference>
<dbReference type="SUPFAM" id="SSF88946">
    <property type="entry name" value="Sigma2 domain of RNA polymerase sigma factors"/>
    <property type="match status" value="1"/>
</dbReference>
<feature type="compositionally biased region" description="Basic and acidic residues" evidence="5">
    <location>
        <begin position="37"/>
        <end position="49"/>
    </location>
</feature>
<proteinExistence type="inferred from homology"/>
<dbReference type="Pfam" id="PF04542">
    <property type="entry name" value="Sigma70_r2"/>
    <property type="match status" value="1"/>
</dbReference>
<evidence type="ECO:0000313" key="8">
    <source>
        <dbReference type="EMBL" id="MFD1888216.1"/>
    </source>
</evidence>
<dbReference type="PANTHER" id="PTHR43133:SF51">
    <property type="entry name" value="RNA POLYMERASE SIGMA FACTOR"/>
    <property type="match status" value="1"/>
</dbReference>
<evidence type="ECO:0000256" key="3">
    <source>
        <dbReference type="ARBA" id="ARBA00023082"/>
    </source>
</evidence>
<keyword evidence="3" id="KW-0731">Sigma factor</keyword>
<dbReference type="Gene3D" id="1.10.1740.10">
    <property type="match status" value="1"/>
</dbReference>
<dbReference type="PANTHER" id="PTHR43133">
    <property type="entry name" value="RNA POLYMERASE ECF-TYPE SIGMA FACTO"/>
    <property type="match status" value="1"/>
</dbReference>
<reference evidence="9" key="1">
    <citation type="journal article" date="2019" name="Int. J. Syst. Evol. Microbiol.">
        <title>The Global Catalogue of Microorganisms (GCM) 10K type strain sequencing project: providing services to taxonomists for standard genome sequencing and annotation.</title>
        <authorList>
            <consortium name="The Broad Institute Genomics Platform"/>
            <consortium name="The Broad Institute Genome Sequencing Center for Infectious Disease"/>
            <person name="Wu L."/>
            <person name="Ma J."/>
        </authorList>
    </citation>
    <scope>NUCLEOTIDE SEQUENCE [LARGE SCALE GENOMIC DNA]</scope>
    <source>
        <strain evidence="9">CCUG 54950</strain>
    </source>
</reference>
<dbReference type="SUPFAM" id="SSF88659">
    <property type="entry name" value="Sigma3 and sigma4 domains of RNA polymerase sigma factors"/>
    <property type="match status" value="1"/>
</dbReference>
<dbReference type="InterPro" id="IPR013249">
    <property type="entry name" value="RNA_pol_sigma70_r4_t2"/>
</dbReference>
<feature type="region of interest" description="Disordered" evidence="5">
    <location>
        <begin position="37"/>
        <end position="61"/>
    </location>
</feature>
<feature type="domain" description="RNA polymerase sigma factor 70 region 4 type 2" evidence="7">
    <location>
        <begin position="161"/>
        <end position="210"/>
    </location>
</feature>
<accession>A0ABW4RPE5</accession>
<evidence type="ECO:0000259" key="6">
    <source>
        <dbReference type="Pfam" id="PF04542"/>
    </source>
</evidence>
<dbReference type="InterPro" id="IPR013325">
    <property type="entry name" value="RNA_pol_sigma_r2"/>
</dbReference>
<evidence type="ECO:0000256" key="4">
    <source>
        <dbReference type="ARBA" id="ARBA00023163"/>
    </source>
</evidence>
<feature type="domain" description="RNA polymerase sigma-70 region 2" evidence="6">
    <location>
        <begin position="74"/>
        <end position="138"/>
    </location>
</feature>
<dbReference type="Gene3D" id="1.10.10.10">
    <property type="entry name" value="Winged helix-like DNA-binding domain superfamily/Winged helix DNA-binding domain"/>
    <property type="match status" value="1"/>
</dbReference>
<evidence type="ECO:0000259" key="7">
    <source>
        <dbReference type="Pfam" id="PF08281"/>
    </source>
</evidence>
<evidence type="ECO:0000256" key="2">
    <source>
        <dbReference type="ARBA" id="ARBA00023015"/>
    </source>
</evidence>
<dbReference type="Proteomes" id="UP001597233">
    <property type="component" value="Unassembled WGS sequence"/>
</dbReference>
<protein>
    <submittedName>
        <fullName evidence="8">RNA polymerase sigma factor</fullName>
    </submittedName>
</protein>
<dbReference type="InterPro" id="IPR039425">
    <property type="entry name" value="RNA_pol_sigma-70-like"/>
</dbReference>
<dbReference type="InterPro" id="IPR014284">
    <property type="entry name" value="RNA_pol_sigma-70_dom"/>
</dbReference>